<feature type="compositionally biased region" description="Basic and acidic residues" evidence="1">
    <location>
        <begin position="123"/>
        <end position="133"/>
    </location>
</feature>
<evidence type="ECO:0000256" key="1">
    <source>
        <dbReference type="SAM" id="MobiDB-lite"/>
    </source>
</evidence>
<proteinExistence type="predicted"/>
<protein>
    <submittedName>
        <fullName evidence="2">Uncharacterized protein</fullName>
    </submittedName>
</protein>
<evidence type="ECO:0000313" key="3">
    <source>
        <dbReference type="Proteomes" id="UP000661280"/>
    </source>
</evidence>
<evidence type="ECO:0000313" key="2">
    <source>
        <dbReference type="EMBL" id="BCS00040.1"/>
    </source>
</evidence>
<name>A0A7R8A0J6_ASPKA</name>
<gene>
    <name evidence="2" type="ORF">AKAW2_50381S</name>
</gene>
<dbReference type="KEGG" id="aluc:AKAW2_50381S"/>
<organism evidence="2 3">
    <name type="scientific">Aspergillus kawachii</name>
    <name type="common">White koji mold</name>
    <name type="synonym">Aspergillus awamori var. kawachi</name>
    <dbReference type="NCBI Taxonomy" id="1069201"/>
    <lineage>
        <taxon>Eukaryota</taxon>
        <taxon>Fungi</taxon>
        <taxon>Dikarya</taxon>
        <taxon>Ascomycota</taxon>
        <taxon>Pezizomycotina</taxon>
        <taxon>Eurotiomycetes</taxon>
        <taxon>Eurotiomycetidae</taxon>
        <taxon>Eurotiales</taxon>
        <taxon>Aspergillaceae</taxon>
        <taxon>Aspergillus</taxon>
        <taxon>Aspergillus subgen. Circumdati</taxon>
    </lineage>
</organism>
<feature type="region of interest" description="Disordered" evidence="1">
    <location>
        <begin position="84"/>
        <end position="133"/>
    </location>
</feature>
<dbReference type="EMBL" id="AP024429">
    <property type="protein sequence ID" value="BCS00040.1"/>
    <property type="molecule type" value="Genomic_DNA"/>
</dbReference>
<dbReference type="Proteomes" id="UP000661280">
    <property type="component" value="Chromosome 5"/>
</dbReference>
<dbReference type="GeneID" id="64961361"/>
<reference evidence="2" key="1">
    <citation type="submission" date="2021-01" db="EMBL/GenBank/DDBJ databases">
        <authorList>
            <consortium name="Aspergillus luchuensis mut. kawachii IFO 4304 genome sequencing consortium"/>
            <person name="Kazuki M."/>
            <person name="Futagami T."/>
        </authorList>
    </citation>
    <scope>NUCLEOTIDE SEQUENCE</scope>
    <source>
        <strain evidence="2">IFO 4308</strain>
    </source>
</reference>
<dbReference type="AlphaFoldDB" id="A0A7R8A0J6"/>
<reference evidence="2" key="2">
    <citation type="submission" date="2021-02" db="EMBL/GenBank/DDBJ databases">
        <title>Aspergillus luchuensis mut. kawachii IFO 4304 genome sequence.</title>
        <authorList>
            <person name="Mori K."/>
            <person name="Kadooka C."/>
            <person name="Goto M."/>
            <person name="Futagami T."/>
        </authorList>
    </citation>
    <scope>NUCLEOTIDE SEQUENCE</scope>
    <source>
        <strain evidence="2">IFO 4308</strain>
    </source>
</reference>
<keyword evidence="3" id="KW-1185">Reference proteome</keyword>
<sequence length="133" mass="14772">MGRKSTSLPTARLSGIGEDKVEHSQCTLWRKLIKRKSLFWLGNMKRLRRCRHGDLAIERGRREAATNVICLHVTPGCADHLRRINETHGGASMGSTDGDRTSRRRGATHVGDTSSRLGLADAMETHSTEPLEL</sequence>
<accession>A0A7R8A0J6</accession>
<dbReference type="RefSeq" id="XP_041543802.1">
    <property type="nucleotide sequence ID" value="XM_041690193.1"/>
</dbReference>